<organism evidence="4 5">
    <name type="scientific">Panicum miliaceum</name>
    <name type="common">Proso millet</name>
    <name type="synonym">Broomcorn millet</name>
    <dbReference type="NCBI Taxonomy" id="4540"/>
    <lineage>
        <taxon>Eukaryota</taxon>
        <taxon>Viridiplantae</taxon>
        <taxon>Streptophyta</taxon>
        <taxon>Embryophyta</taxon>
        <taxon>Tracheophyta</taxon>
        <taxon>Spermatophyta</taxon>
        <taxon>Magnoliopsida</taxon>
        <taxon>Liliopsida</taxon>
        <taxon>Poales</taxon>
        <taxon>Poaceae</taxon>
        <taxon>PACMAD clade</taxon>
        <taxon>Panicoideae</taxon>
        <taxon>Panicodae</taxon>
        <taxon>Paniceae</taxon>
        <taxon>Panicinae</taxon>
        <taxon>Panicum</taxon>
        <taxon>Panicum sect. Panicum</taxon>
    </lineage>
</organism>
<keyword evidence="5" id="KW-1185">Reference proteome</keyword>
<evidence type="ECO:0000313" key="5">
    <source>
        <dbReference type="Proteomes" id="UP000275267"/>
    </source>
</evidence>
<sequence length="151" mass="15850">MGGGGGSCGDGDCWVPRRACPDDVTLVLVGKVGSGKSATANSILGWKAFVSGYSYGSLMETCQMESTEALRCGQLGEDVVLVPTGGTAMDGEGRRDSAGMGGEGWWRRQMQAREAPPTQKHRGEEDSLCGRKKIKQKRTAGCGGDTDQFGP</sequence>
<keyword evidence="1" id="KW-0547">Nucleotide-binding</keyword>
<accession>A0A3L6Q5W8</accession>
<proteinExistence type="predicted"/>
<reference evidence="5" key="1">
    <citation type="journal article" date="2019" name="Nat. Commun.">
        <title>The genome of broomcorn millet.</title>
        <authorList>
            <person name="Zou C."/>
            <person name="Miki D."/>
            <person name="Li D."/>
            <person name="Tang Q."/>
            <person name="Xiao L."/>
            <person name="Rajput S."/>
            <person name="Deng P."/>
            <person name="Jia W."/>
            <person name="Huang R."/>
            <person name="Zhang M."/>
            <person name="Sun Y."/>
            <person name="Hu J."/>
            <person name="Fu X."/>
            <person name="Schnable P.S."/>
            <person name="Li F."/>
            <person name="Zhang H."/>
            <person name="Feng B."/>
            <person name="Zhu X."/>
            <person name="Liu R."/>
            <person name="Schnable J.C."/>
            <person name="Zhu J.-K."/>
            <person name="Zhang H."/>
        </authorList>
    </citation>
    <scope>NUCLEOTIDE SEQUENCE [LARGE SCALE GENOMIC DNA]</scope>
</reference>
<dbReference type="EMBL" id="PQIB02000013">
    <property type="protein sequence ID" value="RLM73541.1"/>
    <property type="molecule type" value="Genomic_DNA"/>
</dbReference>
<dbReference type="InterPro" id="IPR006703">
    <property type="entry name" value="G_AIG1"/>
</dbReference>
<dbReference type="OrthoDB" id="696319at2759"/>
<protein>
    <recommendedName>
        <fullName evidence="3">AIG1-type G domain-containing protein</fullName>
    </recommendedName>
</protein>
<dbReference type="Pfam" id="PF04548">
    <property type="entry name" value="AIG1"/>
    <property type="match status" value="1"/>
</dbReference>
<name>A0A3L6Q5W8_PANMI</name>
<dbReference type="InterPro" id="IPR027417">
    <property type="entry name" value="P-loop_NTPase"/>
</dbReference>
<gene>
    <name evidence="4" type="ORF">C2845_PM15G09160</name>
</gene>
<feature type="region of interest" description="Disordered" evidence="2">
    <location>
        <begin position="84"/>
        <end position="103"/>
    </location>
</feature>
<evidence type="ECO:0000259" key="3">
    <source>
        <dbReference type="Pfam" id="PF04548"/>
    </source>
</evidence>
<dbReference type="SUPFAM" id="SSF52540">
    <property type="entry name" value="P-loop containing nucleoside triphosphate hydrolases"/>
    <property type="match status" value="1"/>
</dbReference>
<dbReference type="GO" id="GO:0005525">
    <property type="term" value="F:GTP binding"/>
    <property type="evidence" value="ECO:0007669"/>
    <property type="project" value="InterPro"/>
</dbReference>
<dbReference type="Gene3D" id="3.40.50.300">
    <property type="entry name" value="P-loop containing nucleotide triphosphate hydrolases"/>
    <property type="match status" value="1"/>
</dbReference>
<dbReference type="STRING" id="4540.A0A3L6Q5W8"/>
<dbReference type="AlphaFoldDB" id="A0A3L6Q5W8"/>
<evidence type="ECO:0000256" key="2">
    <source>
        <dbReference type="SAM" id="MobiDB-lite"/>
    </source>
</evidence>
<dbReference type="Proteomes" id="UP000275267">
    <property type="component" value="Unassembled WGS sequence"/>
</dbReference>
<feature type="region of interest" description="Disordered" evidence="2">
    <location>
        <begin position="112"/>
        <end position="151"/>
    </location>
</feature>
<feature type="domain" description="AIG1-type G" evidence="3">
    <location>
        <begin position="25"/>
        <end position="68"/>
    </location>
</feature>
<evidence type="ECO:0000256" key="1">
    <source>
        <dbReference type="ARBA" id="ARBA00022741"/>
    </source>
</evidence>
<comment type="caution">
    <text evidence="4">The sequence shown here is derived from an EMBL/GenBank/DDBJ whole genome shotgun (WGS) entry which is preliminary data.</text>
</comment>
<evidence type="ECO:0000313" key="4">
    <source>
        <dbReference type="EMBL" id="RLM73541.1"/>
    </source>
</evidence>